<keyword evidence="4" id="KW-1185">Reference proteome</keyword>
<evidence type="ECO:0000259" key="2">
    <source>
        <dbReference type="Pfam" id="PF13946"/>
    </source>
</evidence>
<sequence length="177" mass="18493">MDHDARPSTLAGLMALHDRAFIAAAYHAVLGRAPDPNGEGHYLALLRSGRGKLGLLRDLKGSSEGRSRAQSIAGLDAALSRYRLAALPLVGPLIRALTGWPGNSAIEQQLAALANEIGLLRAGGAPTPMPLPAALARAEAVPPHALASPQQTAAAPDAPDLPPHARQLYRRLTLPRT</sequence>
<name>A0A841LA16_9SPHN</name>
<dbReference type="Pfam" id="PF13946">
    <property type="entry name" value="DUF4214"/>
    <property type="match status" value="1"/>
</dbReference>
<organism evidence="3 4">
    <name type="scientific">Polymorphobacter multimanifer</name>
    <dbReference type="NCBI Taxonomy" id="1070431"/>
    <lineage>
        <taxon>Bacteria</taxon>
        <taxon>Pseudomonadati</taxon>
        <taxon>Pseudomonadota</taxon>
        <taxon>Alphaproteobacteria</taxon>
        <taxon>Sphingomonadales</taxon>
        <taxon>Sphingosinicellaceae</taxon>
        <taxon>Polymorphobacter</taxon>
    </lineage>
</organism>
<dbReference type="AlphaFoldDB" id="A0A841LA16"/>
<feature type="compositionally biased region" description="Low complexity" evidence="1">
    <location>
        <begin position="142"/>
        <end position="158"/>
    </location>
</feature>
<accession>A0A841LA16</accession>
<comment type="caution">
    <text evidence="3">The sequence shown here is derived from an EMBL/GenBank/DDBJ whole genome shotgun (WGS) entry which is preliminary data.</text>
</comment>
<gene>
    <name evidence="3" type="ORF">FHS79_001984</name>
</gene>
<dbReference type="Proteomes" id="UP000538147">
    <property type="component" value="Unassembled WGS sequence"/>
</dbReference>
<evidence type="ECO:0000313" key="4">
    <source>
        <dbReference type="Proteomes" id="UP000538147"/>
    </source>
</evidence>
<dbReference type="RefSeq" id="WP_184199042.1">
    <property type="nucleotide sequence ID" value="NZ_BMOX01000032.1"/>
</dbReference>
<reference evidence="3 4" key="1">
    <citation type="submission" date="2020-08" db="EMBL/GenBank/DDBJ databases">
        <title>Genomic Encyclopedia of Type Strains, Phase IV (KMG-IV): sequencing the most valuable type-strain genomes for metagenomic binning, comparative biology and taxonomic classification.</title>
        <authorList>
            <person name="Goeker M."/>
        </authorList>
    </citation>
    <scope>NUCLEOTIDE SEQUENCE [LARGE SCALE GENOMIC DNA]</scope>
    <source>
        <strain evidence="3 4">DSM 102189</strain>
    </source>
</reference>
<feature type="region of interest" description="Disordered" evidence="1">
    <location>
        <begin position="142"/>
        <end position="164"/>
    </location>
</feature>
<evidence type="ECO:0000313" key="3">
    <source>
        <dbReference type="EMBL" id="MBB6227803.1"/>
    </source>
</evidence>
<proteinExistence type="predicted"/>
<dbReference type="EMBL" id="JACIIV010000013">
    <property type="protein sequence ID" value="MBB6227803.1"/>
    <property type="molecule type" value="Genomic_DNA"/>
</dbReference>
<feature type="domain" description="DUF4214" evidence="2">
    <location>
        <begin position="16"/>
        <end position="64"/>
    </location>
</feature>
<evidence type="ECO:0000256" key="1">
    <source>
        <dbReference type="SAM" id="MobiDB-lite"/>
    </source>
</evidence>
<protein>
    <recommendedName>
        <fullName evidence="2">DUF4214 domain-containing protein</fullName>
    </recommendedName>
</protein>
<dbReference type="InterPro" id="IPR025282">
    <property type="entry name" value="DUF4214"/>
</dbReference>